<dbReference type="SUPFAM" id="SSF57362">
    <property type="entry name" value="BPTI-like"/>
    <property type="match status" value="1"/>
</dbReference>
<feature type="chain" id="PRO_5012578588" evidence="2">
    <location>
        <begin position="20"/>
        <end position="200"/>
    </location>
</feature>
<accession>A0A224YBT5</accession>
<name>A0A224YBT5_9ACAR</name>
<dbReference type="GO" id="GO:0004867">
    <property type="term" value="F:serine-type endopeptidase inhibitor activity"/>
    <property type="evidence" value="ECO:0007669"/>
    <property type="project" value="InterPro"/>
</dbReference>
<feature type="compositionally biased region" description="Acidic residues" evidence="1">
    <location>
        <begin position="21"/>
        <end position="32"/>
    </location>
</feature>
<feature type="region of interest" description="Disordered" evidence="1">
    <location>
        <begin position="21"/>
        <end position="131"/>
    </location>
</feature>
<feature type="signal peptide" evidence="2">
    <location>
        <begin position="1"/>
        <end position="19"/>
    </location>
</feature>
<dbReference type="EMBL" id="GFPF01000577">
    <property type="protein sequence ID" value="MAA11723.1"/>
    <property type="molecule type" value="Transcribed_RNA"/>
</dbReference>
<dbReference type="AlphaFoldDB" id="A0A224YBT5"/>
<protein>
    <submittedName>
        <fullName evidence="4">Pancreatic trypsin inhibitor</fullName>
    </submittedName>
</protein>
<dbReference type="InterPro" id="IPR002223">
    <property type="entry name" value="Kunitz_BPTI"/>
</dbReference>
<dbReference type="Gene3D" id="4.10.410.10">
    <property type="entry name" value="Pancreatic trypsin inhibitor Kunitz domain"/>
    <property type="match status" value="1"/>
</dbReference>
<proteinExistence type="predicted"/>
<organism evidence="4">
    <name type="scientific">Rhipicephalus zambeziensis</name>
    <dbReference type="NCBI Taxonomy" id="60191"/>
    <lineage>
        <taxon>Eukaryota</taxon>
        <taxon>Metazoa</taxon>
        <taxon>Ecdysozoa</taxon>
        <taxon>Arthropoda</taxon>
        <taxon>Chelicerata</taxon>
        <taxon>Arachnida</taxon>
        <taxon>Acari</taxon>
        <taxon>Parasitiformes</taxon>
        <taxon>Ixodida</taxon>
        <taxon>Ixodoidea</taxon>
        <taxon>Ixodidae</taxon>
        <taxon>Rhipicephalinae</taxon>
        <taxon>Rhipicephalus</taxon>
        <taxon>Rhipicephalus</taxon>
    </lineage>
</organism>
<sequence>MKLLLYAVLFFCVISLIRTEGDDEEGNEEGNENETANDTGADKDKPALKPVQKKGQEENEEEEEKQDTHKNGKKPATVTTTSTTSTPASETTAPPSIGGDGGQKKQPEEPSTPSSKSKGTRRLPPRCRQSISTGNCVPSGRYYRWYYNSETGTCTREHLGKCLFKMKNTGFMLCSECARICMRIRLTQKKQMQKICYAKS</sequence>
<feature type="compositionally biased region" description="Low complexity" evidence="1">
    <location>
        <begin position="75"/>
        <end position="96"/>
    </location>
</feature>
<evidence type="ECO:0000313" key="4">
    <source>
        <dbReference type="EMBL" id="MAA11723.1"/>
    </source>
</evidence>
<evidence type="ECO:0000256" key="2">
    <source>
        <dbReference type="SAM" id="SignalP"/>
    </source>
</evidence>
<dbReference type="PROSITE" id="PS50279">
    <property type="entry name" value="BPTI_KUNITZ_2"/>
    <property type="match status" value="1"/>
</dbReference>
<feature type="domain" description="BPTI/Kunitz inhibitor" evidence="3">
    <location>
        <begin position="127"/>
        <end position="181"/>
    </location>
</feature>
<evidence type="ECO:0000259" key="3">
    <source>
        <dbReference type="PROSITE" id="PS50279"/>
    </source>
</evidence>
<keyword evidence="2" id="KW-0732">Signal</keyword>
<reference evidence="4" key="1">
    <citation type="journal article" date="2017" name="Parasit. Vectors">
        <title>Sialotranscriptomics of Rhipicephalus zambeziensis reveals intricate expression profiles of secretory proteins and suggests tight temporal transcriptional regulation during blood-feeding.</title>
        <authorList>
            <person name="de Castro M.H."/>
            <person name="de Klerk D."/>
            <person name="Pienaar R."/>
            <person name="Rees D.J.G."/>
            <person name="Mans B.J."/>
        </authorList>
    </citation>
    <scope>NUCLEOTIDE SEQUENCE</scope>
    <source>
        <tissue evidence="4">Salivary glands</tissue>
    </source>
</reference>
<evidence type="ECO:0000256" key="1">
    <source>
        <dbReference type="SAM" id="MobiDB-lite"/>
    </source>
</evidence>
<dbReference type="InterPro" id="IPR036880">
    <property type="entry name" value="Kunitz_BPTI_sf"/>
</dbReference>